<sequence>MSWFFDTQFKAIKQQTLASYQKLTGKAAVFSKVISGLPLLASAEVSTDTKYDDKHYFVIPFKLSEHGVALHTMRSLPEGVPEFNDLPKRRIFHFANPHGEAQLKELLLKQAIDTVTEKSQGNISTLESLADSIDAIDSKLTYGMLLVGGLAALVNPILGAGIAAKAIIPSASGLLNKHGIRPLGEKLTQKQLETEINQAQKNIQAQFSEANTLKIINPILQELEFTLNTTEQQHDPLIDFDLSKLNIEELAENYWREHTITAIKHVYNEVLKNPKLQTKAHLEAKTLRWLKVMLTQQS</sequence>
<name>A0ABV1RG63_9ALTE</name>
<proteinExistence type="predicted"/>
<reference evidence="1 2" key="1">
    <citation type="submission" date="2024-06" db="EMBL/GenBank/DDBJ databases">
        <authorList>
            <person name="Chen R.Y."/>
        </authorList>
    </citation>
    <scope>NUCLEOTIDE SEQUENCE [LARGE SCALE GENOMIC DNA]</scope>
    <source>
        <strain evidence="1 2">D2</strain>
    </source>
</reference>
<accession>A0ABV1RG63</accession>
<dbReference type="EMBL" id="JBELOE010000147">
    <property type="protein sequence ID" value="MER2491735.1"/>
    <property type="molecule type" value="Genomic_DNA"/>
</dbReference>
<evidence type="ECO:0000313" key="2">
    <source>
        <dbReference type="Proteomes" id="UP001467690"/>
    </source>
</evidence>
<organism evidence="1 2">
    <name type="scientific">Catenovulum sediminis</name>
    <dbReference type="NCBI Taxonomy" id="1740262"/>
    <lineage>
        <taxon>Bacteria</taxon>
        <taxon>Pseudomonadati</taxon>
        <taxon>Pseudomonadota</taxon>
        <taxon>Gammaproteobacteria</taxon>
        <taxon>Alteromonadales</taxon>
        <taxon>Alteromonadaceae</taxon>
        <taxon>Catenovulum</taxon>
    </lineage>
</organism>
<evidence type="ECO:0000313" key="1">
    <source>
        <dbReference type="EMBL" id="MER2491735.1"/>
    </source>
</evidence>
<dbReference type="RefSeq" id="WP_246072579.1">
    <property type="nucleotide sequence ID" value="NZ_CP041661.1"/>
</dbReference>
<protein>
    <submittedName>
        <fullName evidence="1">Uncharacterized protein</fullName>
    </submittedName>
</protein>
<keyword evidence="2" id="KW-1185">Reference proteome</keyword>
<comment type="caution">
    <text evidence="1">The sequence shown here is derived from an EMBL/GenBank/DDBJ whole genome shotgun (WGS) entry which is preliminary data.</text>
</comment>
<gene>
    <name evidence="1" type="ORF">ABS311_07545</name>
</gene>
<dbReference type="Proteomes" id="UP001467690">
    <property type="component" value="Unassembled WGS sequence"/>
</dbReference>